<evidence type="ECO:0000313" key="2">
    <source>
        <dbReference type="EMBL" id="RRB06615.1"/>
    </source>
</evidence>
<proteinExistence type="predicted"/>
<feature type="transmembrane region" description="Helical" evidence="1">
    <location>
        <begin position="103"/>
        <end position="122"/>
    </location>
</feature>
<feature type="transmembrane region" description="Helical" evidence="1">
    <location>
        <begin position="71"/>
        <end position="91"/>
    </location>
</feature>
<dbReference type="Proteomes" id="UP000271925">
    <property type="component" value="Unassembled WGS sequence"/>
</dbReference>
<feature type="transmembrane region" description="Helical" evidence="1">
    <location>
        <begin position="20"/>
        <end position="40"/>
    </location>
</feature>
<keyword evidence="1" id="KW-1133">Transmembrane helix</keyword>
<organism evidence="2 3">
    <name type="scientific">Larkinella rosea</name>
    <dbReference type="NCBI Taxonomy" id="2025312"/>
    <lineage>
        <taxon>Bacteria</taxon>
        <taxon>Pseudomonadati</taxon>
        <taxon>Bacteroidota</taxon>
        <taxon>Cytophagia</taxon>
        <taxon>Cytophagales</taxon>
        <taxon>Spirosomataceae</taxon>
        <taxon>Larkinella</taxon>
    </lineage>
</organism>
<dbReference type="RefSeq" id="WP_124869928.1">
    <property type="nucleotide sequence ID" value="NZ_RQJO01000007.1"/>
</dbReference>
<evidence type="ECO:0000313" key="3">
    <source>
        <dbReference type="Proteomes" id="UP000271925"/>
    </source>
</evidence>
<keyword evidence="3" id="KW-1185">Reference proteome</keyword>
<keyword evidence="1" id="KW-0472">Membrane</keyword>
<protein>
    <submittedName>
        <fullName evidence="2">Uncharacterized protein</fullName>
    </submittedName>
</protein>
<sequence>MTHPSHSSSSGDSYVREPFFNVRLLINIALVLANSILLLVIIKWATVVHWPYSLAAVSAAVIGFLEPRKGWILAVLQVVILWVGYTFFTAVPENGGKQELELFCLYGSIFLTFLGSFVGGILKRASSK</sequence>
<gene>
    <name evidence="2" type="ORF">EHT25_02120</name>
</gene>
<evidence type="ECO:0000256" key="1">
    <source>
        <dbReference type="SAM" id="Phobius"/>
    </source>
</evidence>
<reference evidence="2 3" key="1">
    <citation type="submission" date="2018-11" db="EMBL/GenBank/DDBJ databases">
        <authorList>
            <person name="Zhou Z."/>
            <person name="Wang G."/>
        </authorList>
    </citation>
    <scope>NUCLEOTIDE SEQUENCE [LARGE SCALE GENOMIC DNA]</scope>
    <source>
        <strain evidence="2 3">KCTC52004</strain>
    </source>
</reference>
<keyword evidence="1" id="KW-0812">Transmembrane</keyword>
<dbReference type="OrthoDB" id="935503at2"/>
<dbReference type="AlphaFoldDB" id="A0A3P1BZN4"/>
<comment type="caution">
    <text evidence="2">The sequence shown here is derived from an EMBL/GenBank/DDBJ whole genome shotgun (WGS) entry which is preliminary data.</text>
</comment>
<accession>A0A3P1BZN4</accession>
<feature type="transmembrane region" description="Helical" evidence="1">
    <location>
        <begin position="47"/>
        <end position="65"/>
    </location>
</feature>
<name>A0A3P1BZN4_9BACT</name>
<dbReference type="EMBL" id="RQJO01000007">
    <property type="protein sequence ID" value="RRB06615.1"/>
    <property type="molecule type" value="Genomic_DNA"/>
</dbReference>